<dbReference type="SUPFAM" id="SSF56935">
    <property type="entry name" value="Porins"/>
    <property type="match status" value="1"/>
</dbReference>
<evidence type="ECO:0000256" key="1">
    <source>
        <dbReference type="SAM" id="SignalP"/>
    </source>
</evidence>
<dbReference type="InterPro" id="IPR008439">
    <property type="entry name" value="Campylo_MOMP"/>
</dbReference>
<protein>
    <submittedName>
        <fullName evidence="2">Major outer membrane protein</fullName>
    </submittedName>
</protein>
<keyword evidence="1" id="KW-0732">Signal</keyword>
<evidence type="ECO:0000313" key="2">
    <source>
        <dbReference type="EMBL" id="ASQ30059.1"/>
    </source>
</evidence>
<reference evidence="2 3" key="1">
    <citation type="submission" date="2017-07" db="EMBL/GenBank/DDBJ databases">
        <title>Analysis of two Campylobacter avium genomes and identification of a novel hippuricase gene.</title>
        <authorList>
            <person name="Miller W.G."/>
            <person name="Chapman M.H."/>
            <person name="Yee E."/>
            <person name="Revez J."/>
            <person name="Bono J.L."/>
            <person name="Rossi M."/>
        </authorList>
    </citation>
    <scope>NUCLEOTIDE SEQUENCE [LARGE SCALE GENOMIC DNA]</scope>
    <source>
        <strain evidence="2 3">LMG 24591</strain>
    </source>
</reference>
<accession>A0A222MVX7</accession>
<sequence>MRLVKLSLVTALAVGSFSALNAKPLEEAIKNVDFTGELRYRYEDNSENNGQIGDISSVSGKQDHRIRVRLGLKADVGDGFKIFGQAQYANDKAAGYINSNTPDGRTPTNKPFNLRQAYLQYDLADYGFGLVLGRQELGTIWTSDFVGTAAKAIYSPADGISIAAFAVDSFEENTGDSDAISVSKLNLLPNAAQQAAINSRIYEYNMYGAAFLGKDIGGSGFDANIWFAQLMKTATFYAADLAYTLPLGEQDSWKLRFTYMGNNVDNSFNELLGDIADSGQLFNLYGTVNLYGFDGTLGGIMYGKKNKVTINTIEDTGSAGLNVIGREILYGRGSWTGISNGQTTLAYASVGYTLPGDFRIGLRGVIGGTSDTLTTGQGSTGGGDKSEYVLDLDYKYSNNLKFFGWYSILNYDNKVYGTSKRDAVRLQAAYTF</sequence>
<dbReference type="Pfam" id="PF05538">
    <property type="entry name" value="Campylo_MOMP"/>
    <property type="match status" value="1"/>
</dbReference>
<organism evidence="2 3">
    <name type="scientific">Campylobacter avium LMG 24591</name>
    <dbReference type="NCBI Taxonomy" id="522484"/>
    <lineage>
        <taxon>Bacteria</taxon>
        <taxon>Pseudomonadati</taxon>
        <taxon>Campylobacterota</taxon>
        <taxon>Epsilonproteobacteria</taxon>
        <taxon>Campylobacterales</taxon>
        <taxon>Campylobacteraceae</taxon>
        <taxon>Campylobacter</taxon>
    </lineage>
</organism>
<proteinExistence type="predicted"/>
<evidence type="ECO:0000313" key="3">
    <source>
        <dbReference type="Proteomes" id="UP000201169"/>
    </source>
</evidence>
<gene>
    <name evidence="2" type="primary">cmp2</name>
    <name evidence="2" type="ORF">CAV_0391</name>
</gene>
<dbReference type="KEGG" id="cavi:CAV_0391"/>
<name>A0A222MVX7_9BACT</name>
<dbReference type="RefSeq" id="WP_094324845.1">
    <property type="nucleotide sequence ID" value="NZ_CP022347.1"/>
</dbReference>
<feature type="signal peptide" evidence="1">
    <location>
        <begin position="1"/>
        <end position="21"/>
    </location>
</feature>
<dbReference type="Proteomes" id="UP000201169">
    <property type="component" value="Chromosome"/>
</dbReference>
<feature type="chain" id="PRO_5012781671" evidence="1">
    <location>
        <begin position="22"/>
        <end position="432"/>
    </location>
</feature>
<dbReference type="AlphaFoldDB" id="A0A222MVX7"/>
<dbReference type="OrthoDB" id="5365239at2"/>
<dbReference type="EMBL" id="CP022347">
    <property type="protein sequence ID" value="ASQ30059.1"/>
    <property type="molecule type" value="Genomic_DNA"/>
</dbReference>
<keyword evidence="3" id="KW-1185">Reference proteome</keyword>